<evidence type="ECO:0000313" key="3">
    <source>
        <dbReference type="Proteomes" id="UP001355206"/>
    </source>
</evidence>
<accession>A0ABU7TQY1</accession>
<dbReference type="RefSeq" id="WP_331302773.1">
    <property type="nucleotide sequence ID" value="NZ_MLCA01000009.1"/>
</dbReference>
<keyword evidence="3" id="KW-1185">Reference proteome</keyword>
<dbReference type="Proteomes" id="UP001355206">
    <property type="component" value="Unassembled WGS sequence"/>
</dbReference>
<dbReference type="Pfam" id="PF18753">
    <property type="entry name" value="Nmad2"/>
    <property type="match status" value="1"/>
</dbReference>
<name>A0ABU7TQY1_9HYPH</name>
<feature type="domain" description="Nucleotide modification associated" evidence="1">
    <location>
        <begin position="2"/>
        <end position="197"/>
    </location>
</feature>
<evidence type="ECO:0000259" key="1">
    <source>
        <dbReference type="Pfam" id="PF18753"/>
    </source>
</evidence>
<gene>
    <name evidence="2" type="ORF">MOTC310_17855</name>
</gene>
<dbReference type="InterPro" id="IPR041180">
    <property type="entry name" value="Nmad2"/>
</dbReference>
<protein>
    <recommendedName>
        <fullName evidence="1">Nucleotide modification associated domain-containing protein</fullName>
    </recommendedName>
</protein>
<evidence type="ECO:0000313" key="2">
    <source>
        <dbReference type="EMBL" id="MEE7492239.1"/>
    </source>
</evidence>
<reference evidence="2 3" key="1">
    <citation type="journal article" date="2012" name="Genet. Mol. Biol.">
        <title>Analysis of 16S rRNA and mxaF genes revealing insights into Methylobacterium niche-specific plant association.</title>
        <authorList>
            <person name="Dourado M.N."/>
            <person name="Andreote F.D."/>
            <person name="Dini-Andreote F."/>
            <person name="Conti R."/>
            <person name="Araujo J.M."/>
            <person name="Araujo W.L."/>
        </authorList>
    </citation>
    <scope>NUCLEOTIDE SEQUENCE [LARGE SCALE GENOMIC DNA]</scope>
    <source>
        <strain evidence="2 3">TC3-10</strain>
    </source>
</reference>
<dbReference type="EMBL" id="MLCA01000009">
    <property type="protein sequence ID" value="MEE7492239.1"/>
    <property type="molecule type" value="Genomic_DNA"/>
</dbReference>
<organism evidence="2 3">
    <name type="scientific">Methylobacterium oryzae</name>
    <dbReference type="NCBI Taxonomy" id="334852"/>
    <lineage>
        <taxon>Bacteria</taxon>
        <taxon>Pseudomonadati</taxon>
        <taxon>Pseudomonadota</taxon>
        <taxon>Alphaproteobacteria</taxon>
        <taxon>Hyphomicrobiales</taxon>
        <taxon>Methylobacteriaceae</taxon>
        <taxon>Methylobacterium</taxon>
    </lineage>
</organism>
<sequence length="205" mass="23857">MTVWCYTVAQDHGFAPNPFYGVLTLATCKPSIRKNAQVGDWVLGMGASGYRYRGRAVFFMRVTEITSYDAYWRDPRFALKKPVVNGSFMQRFGDNIYHRDSPSRPWIQADSRHSKIGGVVNEEFLKNDTGMSDRVLLSEEFTYWGEQAPTLPASLEAFTTVLRNHVRDFSAAEVAALMRWFRRRNETGWVGDPFEWRPERLRRWK</sequence>
<proteinExistence type="predicted"/>
<comment type="caution">
    <text evidence="2">The sequence shown here is derived from an EMBL/GenBank/DDBJ whole genome shotgun (WGS) entry which is preliminary data.</text>
</comment>